<gene>
    <name evidence="2" type="ORF">PECUL_23A011388</name>
</gene>
<protein>
    <submittedName>
        <fullName evidence="2">Uncharacterized protein</fullName>
    </submittedName>
</protein>
<feature type="region of interest" description="Disordered" evidence="1">
    <location>
        <begin position="1"/>
        <end position="53"/>
    </location>
</feature>
<evidence type="ECO:0000313" key="3">
    <source>
        <dbReference type="Proteomes" id="UP001295444"/>
    </source>
</evidence>
<sequence>MYRAPFPPLWAGGGDPGPRPVATTGEKIMGPHRTTNPQPRPQATSKMAATHSPACTEETASCYATTANPRWALNTCRGQPGRREHKYSPHRHQPD</sequence>
<accession>A0AAD1W7F9</accession>
<keyword evidence="3" id="KW-1185">Reference proteome</keyword>
<feature type="region of interest" description="Disordered" evidence="1">
    <location>
        <begin position="72"/>
        <end position="95"/>
    </location>
</feature>
<proteinExistence type="predicted"/>
<reference evidence="2" key="1">
    <citation type="submission" date="2022-03" db="EMBL/GenBank/DDBJ databases">
        <authorList>
            <person name="Alioto T."/>
            <person name="Alioto T."/>
            <person name="Gomez Garrido J."/>
        </authorList>
    </citation>
    <scope>NUCLEOTIDE SEQUENCE</scope>
</reference>
<feature type="compositionally biased region" description="Polar residues" evidence="1">
    <location>
        <begin position="33"/>
        <end position="47"/>
    </location>
</feature>
<feature type="compositionally biased region" description="Basic residues" evidence="1">
    <location>
        <begin position="83"/>
        <end position="95"/>
    </location>
</feature>
<evidence type="ECO:0000256" key="1">
    <source>
        <dbReference type="SAM" id="MobiDB-lite"/>
    </source>
</evidence>
<dbReference type="EMBL" id="OW240916">
    <property type="protein sequence ID" value="CAH2295238.1"/>
    <property type="molecule type" value="Genomic_DNA"/>
</dbReference>
<dbReference type="AlphaFoldDB" id="A0AAD1W7F9"/>
<name>A0AAD1W7F9_PELCU</name>
<dbReference type="Proteomes" id="UP001295444">
    <property type="component" value="Chromosome 05"/>
</dbReference>
<evidence type="ECO:0000313" key="2">
    <source>
        <dbReference type="EMBL" id="CAH2295238.1"/>
    </source>
</evidence>
<organism evidence="2 3">
    <name type="scientific">Pelobates cultripes</name>
    <name type="common">Western spadefoot toad</name>
    <dbReference type="NCBI Taxonomy" id="61616"/>
    <lineage>
        <taxon>Eukaryota</taxon>
        <taxon>Metazoa</taxon>
        <taxon>Chordata</taxon>
        <taxon>Craniata</taxon>
        <taxon>Vertebrata</taxon>
        <taxon>Euteleostomi</taxon>
        <taxon>Amphibia</taxon>
        <taxon>Batrachia</taxon>
        <taxon>Anura</taxon>
        <taxon>Pelobatoidea</taxon>
        <taxon>Pelobatidae</taxon>
        <taxon>Pelobates</taxon>
    </lineage>
</organism>